<dbReference type="GO" id="GO:1990904">
    <property type="term" value="C:ribonucleoprotein complex"/>
    <property type="evidence" value="ECO:0007669"/>
    <property type="project" value="UniProtKB-KW"/>
</dbReference>
<comment type="similarity">
    <text evidence="1 6">Belongs to the universal ribosomal protein uL23 family.</text>
</comment>
<comment type="subunit">
    <text evidence="6">Part of the 50S ribosomal subunit. Contacts protein L29.</text>
</comment>
<evidence type="ECO:0000313" key="7">
    <source>
        <dbReference type="EMBL" id="RZN72591.1"/>
    </source>
</evidence>
<evidence type="ECO:0000256" key="3">
    <source>
        <dbReference type="ARBA" id="ARBA00022884"/>
    </source>
</evidence>
<dbReference type="PANTHER" id="PTHR11620">
    <property type="entry name" value="60S RIBOSOMAL PROTEIN L23A"/>
    <property type="match status" value="1"/>
</dbReference>
<dbReference type="InterPro" id="IPR019985">
    <property type="entry name" value="Ribosomal_uL23"/>
</dbReference>
<comment type="caution">
    <text evidence="7">The sequence shown here is derived from an EMBL/GenBank/DDBJ whole genome shotgun (WGS) entry which is preliminary data.</text>
</comment>
<evidence type="ECO:0000313" key="8">
    <source>
        <dbReference type="Proteomes" id="UP000320766"/>
    </source>
</evidence>
<name>A0A520KYC1_9EURY</name>
<keyword evidence="5 6" id="KW-0687">Ribonucleoprotein</keyword>
<keyword evidence="2 6" id="KW-0699">rRNA-binding</keyword>
<dbReference type="SUPFAM" id="SSF54189">
    <property type="entry name" value="Ribosomal proteins S24e, L23 and L15e"/>
    <property type="match status" value="1"/>
</dbReference>
<evidence type="ECO:0000256" key="6">
    <source>
        <dbReference type="HAMAP-Rule" id="MF_01369"/>
    </source>
</evidence>
<dbReference type="GO" id="GO:0006412">
    <property type="term" value="P:translation"/>
    <property type="evidence" value="ECO:0007669"/>
    <property type="project" value="UniProtKB-UniRule"/>
</dbReference>
<dbReference type="GO" id="GO:0003735">
    <property type="term" value="F:structural constituent of ribosome"/>
    <property type="evidence" value="ECO:0007669"/>
    <property type="project" value="UniProtKB-UniRule"/>
</dbReference>
<keyword evidence="4 6" id="KW-0689">Ribosomal protein</keyword>
<protein>
    <recommendedName>
        <fullName evidence="6">Large ribosomal subunit protein uL23</fullName>
    </recommendedName>
</protein>
<dbReference type="FunFam" id="3.30.70.330:FF:000532">
    <property type="entry name" value="50S ribosomal protein L23"/>
    <property type="match status" value="1"/>
</dbReference>
<evidence type="ECO:0000256" key="5">
    <source>
        <dbReference type="ARBA" id="ARBA00023274"/>
    </source>
</evidence>
<dbReference type="InterPro" id="IPR012678">
    <property type="entry name" value="Ribosomal_uL23/eL15/eS24_sf"/>
</dbReference>
<dbReference type="InterPro" id="IPR013025">
    <property type="entry name" value="Ribosomal_uL23-like"/>
</dbReference>
<keyword evidence="3 6" id="KW-0694">RNA-binding</keyword>
<proteinExistence type="inferred from homology"/>
<evidence type="ECO:0000256" key="2">
    <source>
        <dbReference type="ARBA" id="ARBA00022730"/>
    </source>
</evidence>
<dbReference type="Gene3D" id="3.30.70.330">
    <property type="match status" value="1"/>
</dbReference>
<dbReference type="HAMAP" id="MF_01369_A">
    <property type="entry name" value="Ribosomal_uL23_A"/>
    <property type="match status" value="1"/>
</dbReference>
<dbReference type="Pfam" id="PF00276">
    <property type="entry name" value="Ribosomal_L23"/>
    <property type="match status" value="1"/>
</dbReference>
<evidence type="ECO:0000256" key="4">
    <source>
        <dbReference type="ARBA" id="ARBA00022980"/>
    </source>
</evidence>
<evidence type="ECO:0000256" key="1">
    <source>
        <dbReference type="ARBA" id="ARBA00006700"/>
    </source>
</evidence>
<comment type="function">
    <text evidence="6">Binds to 23S rRNA. One of the proteins that surrounds the polypeptide exit tunnel on the outside of the ribosome.</text>
</comment>
<dbReference type="InterPro" id="IPR012677">
    <property type="entry name" value="Nucleotide-bd_a/b_plait_sf"/>
</dbReference>
<accession>A0A520KYC1</accession>
<dbReference type="EMBL" id="RXIL01000028">
    <property type="protein sequence ID" value="RZN72591.1"/>
    <property type="molecule type" value="Genomic_DNA"/>
</dbReference>
<dbReference type="GO" id="GO:0019843">
    <property type="term" value="F:rRNA binding"/>
    <property type="evidence" value="ECO:0007669"/>
    <property type="project" value="UniProtKB-UniRule"/>
</dbReference>
<organism evidence="7 8">
    <name type="scientific">Candidatus Methanolliviera hydrocarbonicum</name>
    <dbReference type="NCBI Taxonomy" id="2491085"/>
    <lineage>
        <taxon>Archaea</taxon>
        <taxon>Methanobacteriati</taxon>
        <taxon>Methanobacteriota</taxon>
        <taxon>Candidatus Methanoliparia</taxon>
        <taxon>Candidatus Methanoliparales</taxon>
        <taxon>Candidatus Methanollivieraceae</taxon>
        <taxon>Candidatus Methanolliviera</taxon>
    </lineage>
</organism>
<dbReference type="AlphaFoldDB" id="A0A520KYC1"/>
<sequence length="82" mass="9389">MILKRPVASEKAVLEMEKNNVVCFIVDKNARKDKIKDEFEELYGVKVEKVNTILTFKGEKKAMVRLSDKYKAEDIATKLGIV</sequence>
<dbReference type="NCBIfam" id="NF011118">
    <property type="entry name" value="PRK14548.1"/>
    <property type="match status" value="1"/>
</dbReference>
<gene>
    <name evidence="6" type="primary">rpl23</name>
    <name evidence="7" type="ORF">EF807_01490</name>
</gene>
<dbReference type="Proteomes" id="UP000320766">
    <property type="component" value="Unassembled WGS sequence"/>
</dbReference>
<dbReference type="GO" id="GO:0005840">
    <property type="term" value="C:ribosome"/>
    <property type="evidence" value="ECO:0007669"/>
    <property type="project" value="UniProtKB-UniRule"/>
</dbReference>
<reference evidence="7 8" key="1">
    <citation type="journal article" date="2019" name="Nat. Microbiol.">
        <title>Wide diversity of methane and short-chain alkane metabolisms in uncultured archaea.</title>
        <authorList>
            <person name="Borrel G."/>
            <person name="Adam P.S."/>
            <person name="McKay L.J."/>
            <person name="Chen L.X."/>
            <person name="Sierra-Garcia I.N."/>
            <person name="Sieber C.M."/>
            <person name="Letourneur Q."/>
            <person name="Ghozlane A."/>
            <person name="Andersen G.L."/>
            <person name="Li W.J."/>
            <person name="Hallam S.J."/>
            <person name="Muyzer G."/>
            <person name="de Oliveira V.M."/>
            <person name="Inskeep W.P."/>
            <person name="Banfield J.F."/>
            <person name="Gribaldo S."/>
        </authorList>
    </citation>
    <scope>NUCLEOTIDE SEQUENCE [LARGE SCALE GENOMIC DNA]</scope>
    <source>
        <strain evidence="7">NM1b</strain>
    </source>
</reference>
<dbReference type="NCBIfam" id="TIGR03636">
    <property type="entry name" value="uL23_arch"/>
    <property type="match status" value="1"/>
</dbReference>